<organism evidence="1 2">
    <name type="scientific">Neorhizobium phenanthreniclasticum</name>
    <dbReference type="NCBI Taxonomy" id="3157917"/>
    <lineage>
        <taxon>Bacteria</taxon>
        <taxon>Pseudomonadati</taxon>
        <taxon>Pseudomonadota</taxon>
        <taxon>Alphaproteobacteria</taxon>
        <taxon>Hyphomicrobiales</taxon>
        <taxon>Rhizobiaceae</taxon>
        <taxon>Rhizobium/Agrobacterium group</taxon>
        <taxon>Neorhizobium</taxon>
    </lineage>
</organism>
<accession>A0ABV0M5P2</accession>
<dbReference type="Proteomes" id="UP001496627">
    <property type="component" value="Unassembled WGS sequence"/>
</dbReference>
<dbReference type="EMBL" id="JBEAAL010000016">
    <property type="protein sequence ID" value="MEQ1407199.1"/>
    <property type="molecule type" value="Genomic_DNA"/>
</dbReference>
<dbReference type="RefSeq" id="WP_227703913.1">
    <property type="nucleotide sequence ID" value="NZ_JBEAAL010000016.1"/>
</dbReference>
<evidence type="ECO:0000313" key="2">
    <source>
        <dbReference type="Proteomes" id="UP001496627"/>
    </source>
</evidence>
<reference evidence="1 2" key="1">
    <citation type="submission" date="2024-05" db="EMBL/GenBank/DDBJ databases">
        <title>Neorhizobium sp. Rsf11, a plant growth promoting and heavy metal resistant PAH-degrader.</title>
        <authorList>
            <person name="Golubev S.N."/>
            <person name="Muratova A.Y."/>
            <person name="Markelova M.I."/>
        </authorList>
    </citation>
    <scope>NUCLEOTIDE SEQUENCE [LARGE SCALE GENOMIC DNA]</scope>
    <source>
        <strain evidence="1 2">Rsf11</strain>
    </source>
</reference>
<comment type="caution">
    <text evidence="1">The sequence shown here is derived from an EMBL/GenBank/DDBJ whole genome shotgun (WGS) entry which is preliminary data.</text>
</comment>
<evidence type="ECO:0000313" key="1">
    <source>
        <dbReference type="EMBL" id="MEQ1407199.1"/>
    </source>
</evidence>
<gene>
    <name evidence="1" type="ORF">ABK249_19895</name>
</gene>
<sequence length="385" mass="42745">MNLQPGLMQALRPQTSVAAREHAHGVRPMEVADLQSVGRLFNKAFRRKNEEPRPDLLDYLDRVFLKNPGYAPDYGSIVHEDGAGRIDSALLALPMAFHAAGRRITARLLCAFMADGKAGFAGAARLARAVRLSQPDLCFSDNASPVSADHWTTGGGFMLPIQSLEWRRTFRPFHTGFNRVREKLPLARYLPLSPFLKPADLAARRRFAAFTPPSPEGTASIEAGFDEFFACAGRMTERFAIRPDWSRDDLLWLMDTAASNISLGRLRCKLVVNGQGVTIGCYLFFGKPGEAAHVLNILCLEGREFDVVGQMFADLAASGYAAAHGTAQPFLMNALMRQRQMSFKHRGYFCMVTRHSDIREAATRNDIFVGGLASESWSRLLTDFR</sequence>
<proteinExistence type="predicted"/>
<name>A0ABV0M5P2_9HYPH</name>
<protein>
    <submittedName>
        <fullName evidence="1">GNAT family N-acetyltransferase</fullName>
    </submittedName>
</protein>
<keyword evidence="2" id="KW-1185">Reference proteome</keyword>